<dbReference type="Pfam" id="PF01814">
    <property type="entry name" value="Hemerythrin"/>
    <property type="match status" value="1"/>
</dbReference>
<accession>A0A502E0H4</accession>
<proteinExistence type="predicted"/>
<evidence type="ECO:0000313" key="2">
    <source>
        <dbReference type="EMBL" id="TPG30429.1"/>
    </source>
</evidence>
<dbReference type="Proteomes" id="UP000319212">
    <property type="component" value="Unassembled WGS sequence"/>
</dbReference>
<dbReference type="Gene3D" id="1.20.120.520">
    <property type="entry name" value="nmb1532 protein domain like"/>
    <property type="match status" value="1"/>
</dbReference>
<dbReference type="PANTHER" id="PTHR35585:SF1">
    <property type="entry name" value="HHE DOMAIN PROTEIN (AFU_ORTHOLOGUE AFUA_4G00730)"/>
    <property type="match status" value="1"/>
</dbReference>
<dbReference type="InterPro" id="IPR012312">
    <property type="entry name" value="Hemerythrin-like"/>
</dbReference>
<feature type="domain" description="Hemerythrin-like" evidence="1">
    <location>
        <begin position="13"/>
        <end position="131"/>
    </location>
</feature>
<dbReference type="CDD" id="cd12108">
    <property type="entry name" value="Hr-like"/>
    <property type="match status" value="1"/>
</dbReference>
<gene>
    <name evidence="2" type="ORF">EAH82_02775</name>
</gene>
<dbReference type="AlphaFoldDB" id="A0A502E0H4"/>
<dbReference type="RefSeq" id="WP_140838359.1">
    <property type="nucleotide sequence ID" value="NZ_RCZI01000001.1"/>
</dbReference>
<evidence type="ECO:0000259" key="1">
    <source>
        <dbReference type="Pfam" id="PF01814"/>
    </source>
</evidence>
<dbReference type="OrthoDB" id="5512987at2"/>
<organism evidence="2 3">
    <name type="scientific">Variovorax guangxiensis</name>
    <dbReference type="NCBI Taxonomy" id="1775474"/>
    <lineage>
        <taxon>Bacteria</taxon>
        <taxon>Pseudomonadati</taxon>
        <taxon>Pseudomonadota</taxon>
        <taxon>Betaproteobacteria</taxon>
        <taxon>Burkholderiales</taxon>
        <taxon>Comamonadaceae</taxon>
        <taxon>Variovorax</taxon>
    </lineage>
</organism>
<dbReference type="EMBL" id="RCZI01000001">
    <property type="protein sequence ID" value="TPG30429.1"/>
    <property type="molecule type" value="Genomic_DNA"/>
</dbReference>
<comment type="caution">
    <text evidence="2">The sequence shown here is derived from an EMBL/GenBank/DDBJ whole genome shotgun (WGS) entry which is preliminary data.</text>
</comment>
<dbReference type="PANTHER" id="PTHR35585">
    <property type="entry name" value="HHE DOMAIN PROTEIN (AFU_ORTHOLOGUE AFUA_4G00730)"/>
    <property type="match status" value="1"/>
</dbReference>
<sequence>MATTTRAPADACSLLDADHRNVKKLFKEFEPLAESKAKSAAAKRRKLADQICLELSVHAQIEEEIFYPVLREVIKEEDLLDEAEVEHASAKDLIAQIQEGDETDSKWCAKVIVLGEYIDHHVKEERNEIFVKARAAKKLDLVAMRDSLQARKEELMAEMQATA</sequence>
<reference evidence="2 3" key="1">
    <citation type="journal article" date="2019" name="Environ. Microbiol.">
        <title>Species interactions and distinct microbial communities in high Arctic permafrost affected cryosols are associated with the CH4 and CO2 gas fluxes.</title>
        <authorList>
            <person name="Altshuler I."/>
            <person name="Hamel J."/>
            <person name="Turney S."/>
            <person name="Magnuson E."/>
            <person name="Levesque R."/>
            <person name="Greer C."/>
            <person name="Whyte L.G."/>
        </authorList>
    </citation>
    <scope>NUCLEOTIDE SEQUENCE [LARGE SCALE GENOMIC DNA]</scope>
    <source>
        <strain evidence="2 3">S06.C</strain>
    </source>
</reference>
<evidence type="ECO:0000313" key="3">
    <source>
        <dbReference type="Proteomes" id="UP000319212"/>
    </source>
</evidence>
<name>A0A502E0H4_9BURK</name>
<protein>
    <submittedName>
        <fullName evidence="2">Hemerythrin domain-containing protein</fullName>
    </submittedName>
</protein>